<dbReference type="PANTHER" id="PTHR32341">
    <property type="entry name" value="INTERFERON-INDUCIBLE GTPASE"/>
    <property type="match status" value="1"/>
</dbReference>
<dbReference type="PANTHER" id="PTHR32341:SF17">
    <property type="entry name" value="IRG-TYPE G DOMAIN-CONTAINING PROTEIN"/>
    <property type="match status" value="1"/>
</dbReference>
<keyword evidence="7" id="KW-1185">Reference proteome</keyword>
<dbReference type="SUPFAM" id="SSF52540">
    <property type="entry name" value="P-loop containing nucleoside triphosphate hydrolases"/>
    <property type="match status" value="1"/>
</dbReference>
<dbReference type="InterPro" id="IPR030385">
    <property type="entry name" value="G_IRG_dom"/>
</dbReference>
<feature type="domain" description="IRG-type G" evidence="5">
    <location>
        <begin position="43"/>
        <end position="223"/>
    </location>
</feature>
<gene>
    <name evidence="6" type="ORF">NXF25_015013</name>
</gene>
<evidence type="ECO:0000313" key="6">
    <source>
        <dbReference type="EMBL" id="KAK9394485.1"/>
    </source>
</evidence>
<protein>
    <submittedName>
        <fullName evidence="6">Interferon-inducible GTPase 5-like</fullName>
    </submittedName>
</protein>
<evidence type="ECO:0000256" key="2">
    <source>
        <dbReference type="ARBA" id="ARBA00022741"/>
    </source>
</evidence>
<sequence>MGNEITRDSLWGQFEEIKRDLSQGSVHEMAVDYQKHLDEMKNLPLNIAVTGQAGAGKSSFVNAIRGVKDDDDEAAEVGPVEQTMVPKAYPHPLFPNVIIWDLPGIGTSRFKAAEYLQKVQFQRYDAFIIVTSDYFTENDSLLAREIQRTRKKFYCVCTKIDVNINSEKRENNLIKEKTLAIIRKYCEDNLRRAGGLSARVFLISSWKIDEYDFSLLQETMADELPYYKKHISTTAAQAFSENELRKKKAEIISYIKKVALVSCACGAVPVPGLSILCDIPILLVGLKCICNAFGLDDKSLHLLALYTGKEFEELKSAIKKTPLADRINTEFVFSLLSKSSVWMAVSAVEVAFHYVPVIGSVFGGASSFAITYHFLNTFLDDVIEDVCNLRAKLLE</sequence>
<reference evidence="6 7" key="1">
    <citation type="journal article" date="2024" name="Proc. Natl. Acad. Sci. U.S.A.">
        <title>The genetic regulatory architecture and epigenomic basis for age-related changes in rattlesnake venom.</title>
        <authorList>
            <person name="Hogan M.P."/>
            <person name="Holding M.L."/>
            <person name="Nystrom G.S."/>
            <person name="Colston T.J."/>
            <person name="Bartlett D.A."/>
            <person name="Mason A.J."/>
            <person name="Ellsworth S.A."/>
            <person name="Rautsaw R.M."/>
            <person name="Lawrence K.C."/>
            <person name="Strickland J.L."/>
            <person name="He B."/>
            <person name="Fraser P."/>
            <person name="Margres M.J."/>
            <person name="Gilbert D.M."/>
            <person name="Gibbs H.L."/>
            <person name="Parkinson C.L."/>
            <person name="Rokyta D.R."/>
        </authorList>
    </citation>
    <scope>NUCLEOTIDE SEQUENCE [LARGE SCALE GENOMIC DNA]</scope>
    <source>
        <strain evidence="6">DRR0105</strain>
    </source>
</reference>
<comment type="similarity">
    <text evidence="1">Belongs to the TRAFAC class dynamin-like GTPase superfamily. IRG family.</text>
</comment>
<dbReference type="AlphaFoldDB" id="A0AAW1AXM9"/>
<dbReference type="GO" id="GO:0003924">
    <property type="term" value="F:GTPase activity"/>
    <property type="evidence" value="ECO:0007669"/>
    <property type="project" value="TreeGrafter"/>
</dbReference>
<evidence type="ECO:0000256" key="3">
    <source>
        <dbReference type="ARBA" id="ARBA00022801"/>
    </source>
</evidence>
<evidence type="ECO:0000313" key="7">
    <source>
        <dbReference type="Proteomes" id="UP001474421"/>
    </source>
</evidence>
<dbReference type="EMBL" id="JAOTOJ010000011">
    <property type="protein sequence ID" value="KAK9394485.1"/>
    <property type="molecule type" value="Genomic_DNA"/>
</dbReference>
<dbReference type="InterPro" id="IPR027417">
    <property type="entry name" value="P-loop_NTPase"/>
</dbReference>
<dbReference type="Proteomes" id="UP001474421">
    <property type="component" value="Unassembled WGS sequence"/>
</dbReference>
<keyword evidence="2" id="KW-0547">Nucleotide-binding</keyword>
<dbReference type="Gene3D" id="3.40.50.300">
    <property type="entry name" value="P-loop containing nucleotide triphosphate hydrolases"/>
    <property type="match status" value="1"/>
</dbReference>
<name>A0AAW1AXM9_CROAD</name>
<proteinExistence type="inferred from homology"/>
<evidence type="ECO:0000259" key="5">
    <source>
        <dbReference type="PROSITE" id="PS51716"/>
    </source>
</evidence>
<dbReference type="Pfam" id="PF05049">
    <property type="entry name" value="IIGP"/>
    <property type="match status" value="1"/>
</dbReference>
<accession>A0AAW1AXM9</accession>
<comment type="caution">
    <text evidence="6">The sequence shown here is derived from an EMBL/GenBank/DDBJ whole genome shotgun (WGS) entry which is preliminary data.</text>
</comment>
<dbReference type="FunFam" id="3.40.50.300:FF:000541">
    <property type="entry name" value="Immunity related GTPase M"/>
    <property type="match status" value="1"/>
</dbReference>
<organism evidence="6 7">
    <name type="scientific">Crotalus adamanteus</name>
    <name type="common">Eastern diamondback rattlesnake</name>
    <dbReference type="NCBI Taxonomy" id="8729"/>
    <lineage>
        <taxon>Eukaryota</taxon>
        <taxon>Metazoa</taxon>
        <taxon>Chordata</taxon>
        <taxon>Craniata</taxon>
        <taxon>Vertebrata</taxon>
        <taxon>Euteleostomi</taxon>
        <taxon>Lepidosauria</taxon>
        <taxon>Squamata</taxon>
        <taxon>Bifurcata</taxon>
        <taxon>Unidentata</taxon>
        <taxon>Episquamata</taxon>
        <taxon>Toxicofera</taxon>
        <taxon>Serpentes</taxon>
        <taxon>Colubroidea</taxon>
        <taxon>Viperidae</taxon>
        <taxon>Crotalinae</taxon>
        <taxon>Crotalus</taxon>
    </lineage>
</organism>
<dbReference type="InterPro" id="IPR007743">
    <property type="entry name" value="Immunity-related_GTPase-like"/>
</dbReference>
<dbReference type="PROSITE" id="PS51716">
    <property type="entry name" value="G_IRG"/>
    <property type="match status" value="1"/>
</dbReference>
<dbReference type="GO" id="GO:0005525">
    <property type="term" value="F:GTP binding"/>
    <property type="evidence" value="ECO:0007669"/>
    <property type="project" value="UniProtKB-KW"/>
</dbReference>
<keyword evidence="3" id="KW-0378">Hydrolase</keyword>
<dbReference type="GO" id="GO:0016020">
    <property type="term" value="C:membrane"/>
    <property type="evidence" value="ECO:0007669"/>
    <property type="project" value="InterPro"/>
</dbReference>
<dbReference type="InterPro" id="IPR051515">
    <property type="entry name" value="IRG"/>
</dbReference>
<keyword evidence="4" id="KW-0342">GTP-binding</keyword>
<evidence type="ECO:0000256" key="4">
    <source>
        <dbReference type="ARBA" id="ARBA00023134"/>
    </source>
</evidence>
<evidence type="ECO:0000256" key="1">
    <source>
        <dbReference type="ARBA" id="ARBA00005429"/>
    </source>
</evidence>